<evidence type="ECO:0000256" key="1">
    <source>
        <dbReference type="SAM" id="MobiDB-lite"/>
    </source>
</evidence>
<dbReference type="EMBL" id="JAAALK010000082">
    <property type="protein sequence ID" value="KAG8084369.1"/>
    <property type="molecule type" value="Genomic_DNA"/>
</dbReference>
<name>A0A8J5W7M1_ZIZPA</name>
<accession>A0A8J5W7M1</accession>
<keyword evidence="3" id="KW-1185">Reference proteome</keyword>
<evidence type="ECO:0000313" key="3">
    <source>
        <dbReference type="Proteomes" id="UP000729402"/>
    </source>
</evidence>
<feature type="region of interest" description="Disordered" evidence="1">
    <location>
        <begin position="137"/>
        <end position="162"/>
    </location>
</feature>
<dbReference type="Proteomes" id="UP000729402">
    <property type="component" value="Unassembled WGS sequence"/>
</dbReference>
<gene>
    <name evidence="2" type="ORF">GUJ93_ZPchr0010g9985</name>
</gene>
<dbReference type="AlphaFoldDB" id="A0A8J5W7M1"/>
<reference evidence="2" key="2">
    <citation type="submission" date="2021-02" db="EMBL/GenBank/DDBJ databases">
        <authorList>
            <person name="Kimball J.A."/>
            <person name="Haas M.W."/>
            <person name="Macchietto M."/>
            <person name="Kono T."/>
            <person name="Duquette J."/>
            <person name="Shao M."/>
        </authorList>
    </citation>
    <scope>NUCLEOTIDE SEQUENCE</scope>
    <source>
        <tissue evidence="2">Fresh leaf tissue</tissue>
    </source>
</reference>
<evidence type="ECO:0000313" key="2">
    <source>
        <dbReference type="EMBL" id="KAG8084369.1"/>
    </source>
</evidence>
<comment type="caution">
    <text evidence="2">The sequence shown here is derived from an EMBL/GenBank/DDBJ whole genome shotgun (WGS) entry which is preliminary data.</text>
</comment>
<feature type="region of interest" description="Disordered" evidence="1">
    <location>
        <begin position="34"/>
        <end position="66"/>
    </location>
</feature>
<reference evidence="2" key="1">
    <citation type="journal article" date="2021" name="bioRxiv">
        <title>Whole Genome Assembly and Annotation of Northern Wild Rice, Zizania palustris L., Supports a Whole Genome Duplication in the Zizania Genus.</title>
        <authorList>
            <person name="Haas M."/>
            <person name="Kono T."/>
            <person name="Macchietto M."/>
            <person name="Millas R."/>
            <person name="McGilp L."/>
            <person name="Shao M."/>
            <person name="Duquette J."/>
            <person name="Hirsch C.N."/>
            <person name="Kimball J."/>
        </authorList>
    </citation>
    <scope>NUCLEOTIDE SEQUENCE</scope>
    <source>
        <tissue evidence="2">Fresh leaf tissue</tissue>
    </source>
</reference>
<protein>
    <submittedName>
        <fullName evidence="2">Uncharacterized protein</fullName>
    </submittedName>
</protein>
<organism evidence="2 3">
    <name type="scientific">Zizania palustris</name>
    <name type="common">Northern wild rice</name>
    <dbReference type="NCBI Taxonomy" id="103762"/>
    <lineage>
        <taxon>Eukaryota</taxon>
        <taxon>Viridiplantae</taxon>
        <taxon>Streptophyta</taxon>
        <taxon>Embryophyta</taxon>
        <taxon>Tracheophyta</taxon>
        <taxon>Spermatophyta</taxon>
        <taxon>Magnoliopsida</taxon>
        <taxon>Liliopsida</taxon>
        <taxon>Poales</taxon>
        <taxon>Poaceae</taxon>
        <taxon>BOP clade</taxon>
        <taxon>Oryzoideae</taxon>
        <taxon>Oryzeae</taxon>
        <taxon>Zizaniinae</taxon>
        <taxon>Zizania</taxon>
    </lineage>
</organism>
<sequence>MLSSLDSSNSRRKYGFSLIPIYPRPIKILSLHRTEQPRLGNKPKQEKEGRGVLSTTIPRPCRSSGEEMKGLFSLETGGTHADDLLRFGVTDSGAEVATGGASKRVFTWTRRPSRTVRSPGRTVGVEAVTGIGRVLGGEKAIGGAGSSRRYLAQTPTGNGGRS</sequence>
<proteinExistence type="predicted"/>